<keyword evidence="1" id="KW-1133">Transmembrane helix</keyword>
<dbReference type="EMBL" id="JAAMOX010000001">
    <property type="protein sequence ID" value="NIH53249.1"/>
    <property type="molecule type" value="Genomic_DNA"/>
</dbReference>
<sequence length="226" mass="23570">MNATASPAQNIRRSNLIAGLALLLMAVLAAFGNLIAIDPLIVPDEAAATAENFLASNGLLWAGIGALTVVAALDVIVAITLLPLLSLVNRRLAVIATVLRILYAALFLVAIAQLVVAALNTQTPQATLAVTELFTMIWQAALVLFGVHLLLVGYLAVRSPMLWTILGVLLVVAGLGYVIDGVGNVAIAGYSGNIAQFAFVGEVVLIVWLLARGTRLSIPTQEGTRA</sequence>
<reference evidence="2 3" key="1">
    <citation type="submission" date="2020-02" db="EMBL/GenBank/DDBJ databases">
        <title>Sequencing the genomes of 1000 actinobacteria strains.</title>
        <authorList>
            <person name="Klenk H.-P."/>
        </authorList>
    </citation>
    <scope>NUCLEOTIDE SEQUENCE [LARGE SCALE GENOMIC DNA]</scope>
    <source>
        <strain evidence="2 3">DSM 27960</strain>
    </source>
</reference>
<dbReference type="Proteomes" id="UP000541033">
    <property type="component" value="Unassembled WGS sequence"/>
</dbReference>
<evidence type="ECO:0000313" key="2">
    <source>
        <dbReference type="EMBL" id="NIH53249.1"/>
    </source>
</evidence>
<feature type="transmembrane region" description="Helical" evidence="1">
    <location>
        <begin position="92"/>
        <end position="116"/>
    </location>
</feature>
<keyword evidence="3" id="KW-1185">Reference proteome</keyword>
<dbReference type="Pfam" id="PF14329">
    <property type="entry name" value="DUF4386"/>
    <property type="match status" value="1"/>
</dbReference>
<protein>
    <recommendedName>
        <fullName evidence="4">DUF4386 domain-containing protein</fullName>
    </recommendedName>
</protein>
<dbReference type="InterPro" id="IPR025495">
    <property type="entry name" value="DUF4386"/>
</dbReference>
<gene>
    <name evidence="2" type="ORF">FHX76_001117</name>
</gene>
<keyword evidence="1" id="KW-0812">Transmembrane</keyword>
<proteinExistence type="predicted"/>
<evidence type="ECO:0008006" key="4">
    <source>
        <dbReference type="Google" id="ProtNLM"/>
    </source>
</evidence>
<feature type="transmembrane region" description="Helical" evidence="1">
    <location>
        <begin position="162"/>
        <end position="179"/>
    </location>
</feature>
<accession>A0A7X5R060</accession>
<dbReference type="AlphaFoldDB" id="A0A7X5R060"/>
<evidence type="ECO:0000256" key="1">
    <source>
        <dbReference type="SAM" id="Phobius"/>
    </source>
</evidence>
<organism evidence="2 3">
    <name type="scientific">Lysinibacter cavernae</name>
    <dbReference type="NCBI Taxonomy" id="1640652"/>
    <lineage>
        <taxon>Bacteria</taxon>
        <taxon>Bacillati</taxon>
        <taxon>Actinomycetota</taxon>
        <taxon>Actinomycetes</taxon>
        <taxon>Micrococcales</taxon>
        <taxon>Microbacteriaceae</taxon>
        <taxon>Lysinibacter</taxon>
    </lineage>
</organism>
<keyword evidence="1" id="KW-0472">Membrane</keyword>
<comment type="caution">
    <text evidence="2">The sequence shown here is derived from an EMBL/GenBank/DDBJ whole genome shotgun (WGS) entry which is preliminary data.</text>
</comment>
<feature type="transmembrane region" description="Helical" evidence="1">
    <location>
        <begin position="60"/>
        <end position="85"/>
    </location>
</feature>
<evidence type="ECO:0000313" key="3">
    <source>
        <dbReference type="Proteomes" id="UP000541033"/>
    </source>
</evidence>
<feature type="transmembrane region" description="Helical" evidence="1">
    <location>
        <begin position="185"/>
        <end position="211"/>
    </location>
</feature>
<feature type="transmembrane region" description="Helical" evidence="1">
    <location>
        <begin position="136"/>
        <end position="155"/>
    </location>
</feature>
<dbReference type="RefSeq" id="WP_167148708.1">
    <property type="nucleotide sequence ID" value="NZ_JAAMOX010000001.1"/>
</dbReference>
<name>A0A7X5R060_9MICO</name>